<keyword evidence="1" id="KW-0472">Membrane</keyword>
<protein>
    <submittedName>
        <fullName evidence="3">Stage V sporulation protein AA</fullName>
    </submittedName>
</protein>
<gene>
    <name evidence="3" type="ORF">DL897_00155</name>
</gene>
<dbReference type="Gene3D" id="2.60.480.10">
    <property type="entry name" value="eubacterium ventriosum atcc domain"/>
    <property type="match status" value="1"/>
</dbReference>
<dbReference type="InterPro" id="IPR038548">
    <property type="entry name" value="SporV_AA_N_sf"/>
</dbReference>
<organism evidence="3 4">
    <name type="scientific">Thermoflavimicrobium daqui</name>
    <dbReference type="NCBI Taxonomy" id="2137476"/>
    <lineage>
        <taxon>Bacteria</taxon>
        <taxon>Bacillati</taxon>
        <taxon>Bacillota</taxon>
        <taxon>Bacilli</taxon>
        <taxon>Bacillales</taxon>
        <taxon>Thermoactinomycetaceae</taxon>
        <taxon>Thermoflavimicrobium</taxon>
    </lineage>
</organism>
<sequence length="208" mass="24152">MPVETIYLRLKKKVQVQSGQQLLLQDIAYLVVDDSFKHLLRIPICTVDLSHGNYSLIELKDVIQLIHKQVPDVYLQNIGPQQTIIEVITPSRIPKIFTVILVWIFLFTGSGLAIMNFHTDVSMKEVHERIYYLVTGIHNPSPLLLQISYSIGIGLGMIIFFNHLFKRRFNEEPSPMELEMFLYQEAIDQFVIEDEKQKLERRDHDASS</sequence>
<keyword evidence="1" id="KW-1133">Transmembrane helix</keyword>
<dbReference type="Pfam" id="PF12164">
    <property type="entry name" value="SporV_AA"/>
    <property type="match status" value="1"/>
</dbReference>
<keyword evidence="1" id="KW-0812">Transmembrane</keyword>
<proteinExistence type="predicted"/>
<evidence type="ECO:0000313" key="3">
    <source>
        <dbReference type="EMBL" id="RAL26506.1"/>
    </source>
</evidence>
<name>A0A364K874_9BACL</name>
<dbReference type="AlphaFoldDB" id="A0A364K874"/>
<evidence type="ECO:0000256" key="1">
    <source>
        <dbReference type="SAM" id="Phobius"/>
    </source>
</evidence>
<dbReference type="EMBL" id="QJKK01000001">
    <property type="protein sequence ID" value="RAL26506.1"/>
    <property type="molecule type" value="Genomic_DNA"/>
</dbReference>
<feature type="transmembrane region" description="Helical" evidence="1">
    <location>
        <begin position="96"/>
        <end position="117"/>
    </location>
</feature>
<reference evidence="3 4" key="2">
    <citation type="submission" date="2018-06" db="EMBL/GenBank/DDBJ databases">
        <authorList>
            <person name="Zhirakovskaya E."/>
        </authorList>
    </citation>
    <scope>NUCLEOTIDE SEQUENCE [LARGE SCALE GENOMIC DNA]</scope>
    <source>
        <strain evidence="3 4">FBKL4.011</strain>
    </source>
</reference>
<dbReference type="InterPro" id="IPR021997">
    <property type="entry name" value="SporV_AA"/>
</dbReference>
<evidence type="ECO:0000313" key="4">
    <source>
        <dbReference type="Proteomes" id="UP000251213"/>
    </source>
</evidence>
<keyword evidence="4" id="KW-1185">Reference proteome</keyword>
<comment type="caution">
    <text evidence="3">The sequence shown here is derived from an EMBL/GenBank/DDBJ whole genome shotgun (WGS) entry which is preliminary data.</text>
</comment>
<accession>A0A364K874</accession>
<dbReference type="Proteomes" id="UP000251213">
    <property type="component" value="Unassembled WGS sequence"/>
</dbReference>
<reference evidence="3 4" key="1">
    <citation type="submission" date="2018-06" db="EMBL/GenBank/DDBJ databases">
        <title>Thermoflavimicrobium daqus sp. nov., a thermophilic microbe isolated from Moutai-flavour Daqu.</title>
        <authorList>
            <person name="Wang X."/>
            <person name="Zhou H."/>
        </authorList>
    </citation>
    <scope>NUCLEOTIDE SEQUENCE [LARGE SCALE GENOMIC DNA]</scope>
    <source>
        <strain evidence="3 4">FBKL4.011</strain>
    </source>
</reference>
<dbReference type="OrthoDB" id="9782754at2"/>
<feature type="transmembrane region" description="Helical" evidence="1">
    <location>
        <begin position="143"/>
        <end position="165"/>
    </location>
</feature>
<feature type="domain" description="Stage V sporulation protein AA" evidence="2">
    <location>
        <begin position="4"/>
        <end position="88"/>
    </location>
</feature>
<evidence type="ECO:0000259" key="2">
    <source>
        <dbReference type="Pfam" id="PF12164"/>
    </source>
</evidence>